<dbReference type="SUPFAM" id="SSF143120">
    <property type="entry name" value="YefM-like"/>
    <property type="match status" value="1"/>
</dbReference>
<accession>A0A5K7YX18</accession>
<dbReference type="RefSeq" id="WP_155302104.1">
    <property type="nucleotide sequence ID" value="NZ_AP021875.1"/>
</dbReference>
<organism evidence="3 4">
    <name type="scientific">Desulfosarcina widdelii</name>
    <dbReference type="NCBI Taxonomy" id="947919"/>
    <lineage>
        <taxon>Bacteria</taxon>
        <taxon>Pseudomonadati</taxon>
        <taxon>Thermodesulfobacteriota</taxon>
        <taxon>Desulfobacteria</taxon>
        <taxon>Desulfobacterales</taxon>
        <taxon>Desulfosarcinaceae</taxon>
        <taxon>Desulfosarcina</taxon>
    </lineage>
</organism>
<evidence type="ECO:0000313" key="4">
    <source>
        <dbReference type="Proteomes" id="UP000427769"/>
    </source>
</evidence>
<reference evidence="3 4" key="1">
    <citation type="submission" date="2019-11" db="EMBL/GenBank/DDBJ databases">
        <title>Comparative genomics of hydrocarbon-degrading Desulfosarcina strains.</title>
        <authorList>
            <person name="Watanabe M."/>
            <person name="Kojima H."/>
            <person name="Fukui M."/>
        </authorList>
    </citation>
    <scope>NUCLEOTIDE SEQUENCE [LARGE SCALE GENOMIC DNA]</scope>
    <source>
        <strain evidence="3 4">PP31</strain>
    </source>
</reference>
<dbReference type="Proteomes" id="UP000427769">
    <property type="component" value="Chromosome"/>
</dbReference>
<proteinExistence type="inferred from homology"/>
<gene>
    <name evidence="3" type="ORF">DSCW_03620</name>
</gene>
<keyword evidence="4" id="KW-1185">Reference proteome</keyword>
<dbReference type="InterPro" id="IPR006442">
    <property type="entry name" value="Antitoxin_Phd/YefM"/>
</dbReference>
<dbReference type="EMBL" id="AP021875">
    <property type="protein sequence ID" value="BBO72945.1"/>
    <property type="molecule type" value="Genomic_DNA"/>
</dbReference>
<dbReference type="AlphaFoldDB" id="A0A5K7YX18"/>
<protein>
    <recommendedName>
        <fullName evidence="2">Antitoxin</fullName>
    </recommendedName>
</protein>
<dbReference type="Gene3D" id="3.40.1620.10">
    <property type="entry name" value="YefM-like domain"/>
    <property type="match status" value="1"/>
</dbReference>
<evidence type="ECO:0000313" key="3">
    <source>
        <dbReference type="EMBL" id="BBO72945.1"/>
    </source>
</evidence>
<dbReference type="KEGG" id="dwd:DSCW_03620"/>
<comment type="function">
    <text evidence="2">Antitoxin component of a type II toxin-antitoxin (TA) system.</text>
</comment>
<dbReference type="InterPro" id="IPR036165">
    <property type="entry name" value="YefM-like_sf"/>
</dbReference>
<comment type="similarity">
    <text evidence="1 2">Belongs to the phD/YefM antitoxin family.</text>
</comment>
<sequence>MTDILQIMPVTKVKRGLLDIIKTMQEEDATITLTRNGEPVGVMMTPNRYEALLETIEILVDKDVLDALGASAKDFQDGRVHEHDAVWND</sequence>
<dbReference type="OrthoDB" id="9809157at2"/>
<dbReference type="Pfam" id="PF02604">
    <property type="entry name" value="PhdYeFM_antitox"/>
    <property type="match status" value="1"/>
</dbReference>
<name>A0A5K7YX18_9BACT</name>
<evidence type="ECO:0000256" key="1">
    <source>
        <dbReference type="ARBA" id="ARBA00009981"/>
    </source>
</evidence>
<evidence type="ECO:0000256" key="2">
    <source>
        <dbReference type="RuleBase" id="RU362080"/>
    </source>
</evidence>